<keyword evidence="1" id="KW-1133">Transmembrane helix</keyword>
<keyword evidence="1" id="KW-0472">Membrane</keyword>
<dbReference type="EMBL" id="JADIKK010000008">
    <property type="protein sequence ID" value="MFK2878239.1"/>
    <property type="molecule type" value="Genomic_DNA"/>
</dbReference>
<keyword evidence="3" id="KW-1185">Reference proteome</keyword>
<comment type="caution">
    <text evidence="2">The sequence shown here is derived from an EMBL/GenBank/DDBJ whole genome shotgun (WGS) entry which is preliminary data.</text>
</comment>
<accession>A0ABW8J9J0</accession>
<feature type="transmembrane region" description="Helical" evidence="1">
    <location>
        <begin position="72"/>
        <end position="92"/>
    </location>
</feature>
<evidence type="ECO:0000256" key="1">
    <source>
        <dbReference type="SAM" id="Phobius"/>
    </source>
</evidence>
<dbReference type="Proteomes" id="UP001620339">
    <property type="component" value="Unassembled WGS sequence"/>
</dbReference>
<proteinExistence type="predicted"/>
<protein>
    <submittedName>
        <fullName evidence="2">Uncharacterized protein</fullName>
    </submittedName>
</protein>
<feature type="transmembrane region" description="Helical" evidence="1">
    <location>
        <begin position="41"/>
        <end position="60"/>
    </location>
</feature>
<sequence length="104" mass="11199">MTRTKKIFLVILLLNAVASIGVVILGFGYVPLDDLWKTLEWFVSGAFLSIMGMLFMWSMPREDLNMDDAPPRVVRLAVGIIGCGVLAVAVFAKGVVEAASLLAG</sequence>
<name>A0ABW8J9J0_9GAMM</name>
<evidence type="ECO:0000313" key="2">
    <source>
        <dbReference type="EMBL" id="MFK2878239.1"/>
    </source>
</evidence>
<gene>
    <name evidence="2" type="ORF">ISP25_14275</name>
</gene>
<reference evidence="2 3" key="1">
    <citation type="submission" date="2020-10" db="EMBL/GenBank/DDBJ databases">
        <title>Phylogeny of dyella-like bacteria.</title>
        <authorList>
            <person name="Fu J."/>
        </authorList>
    </citation>
    <scope>NUCLEOTIDE SEQUENCE [LARGE SCALE GENOMIC DNA]</scope>
    <source>
        <strain evidence="2 3">KACC 19113</strain>
    </source>
</reference>
<dbReference type="RefSeq" id="WP_404614815.1">
    <property type="nucleotide sequence ID" value="NZ_JADIKK010000008.1"/>
</dbReference>
<keyword evidence="1" id="KW-0812">Transmembrane</keyword>
<organism evidence="2 3">
    <name type="scientific">Rhodanobacter hydrolyticus</name>
    <dbReference type="NCBI Taxonomy" id="2250595"/>
    <lineage>
        <taxon>Bacteria</taxon>
        <taxon>Pseudomonadati</taxon>
        <taxon>Pseudomonadota</taxon>
        <taxon>Gammaproteobacteria</taxon>
        <taxon>Lysobacterales</taxon>
        <taxon>Rhodanobacteraceae</taxon>
        <taxon>Rhodanobacter</taxon>
    </lineage>
</organism>
<feature type="transmembrane region" description="Helical" evidence="1">
    <location>
        <begin position="7"/>
        <end position="29"/>
    </location>
</feature>
<evidence type="ECO:0000313" key="3">
    <source>
        <dbReference type="Proteomes" id="UP001620339"/>
    </source>
</evidence>